<dbReference type="InterPro" id="IPR007197">
    <property type="entry name" value="rSAM"/>
</dbReference>
<evidence type="ECO:0000256" key="7">
    <source>
        <dbReference type="ARBA" id="ARBA00022723"/>
    </source>
</evidence>
<evidence type="ECO:0000259" key="13">
    <source>
        <dbReference type="PROSITE" id="PS51918"/>
    </source>
</evidence>
<dbReference type="SUPFAM" id="SSF102114">
    <property type="entry name" value="Radical SAM enzymes"/>
    <property type="match status" value="1"/>
</dbReference>
<dbReference type="InterPro" id="IPR058240">
    <property type="entry name" value="rSAM_sf"/>
</dbReference>
<comment type="caution">
    <text evidence="14">The sequence shown here is derived from an EMBL/GenBank/DDBJ whole genome shotgun (WGS) entry which is preliminary data.</text>
</comment>
<dbReference type="PROSITE" id="PS51918">
    <property type="entry name" value="RADICAL_SAM"/>
    <property type="match status" value="1"/>
</dbReference>
<keyword evidence="9" id="KW-0408">Iron</keyword>
<comment type="catalytic activity">
    <reaction evidence="11">
        <text>glycyl-[protein] + reduced [flavodoxin] + S-adenosyl-L-methionine = glycin-2-yl radical-[protein] + semiquinone [flavodoxin] + 5'-deoxyadenosine + L-methionine + H(+)</text>
        <dbReference type="Rhea" id="RHEA:61976"/>
        <dbReference type="Rhea" id="RHEA-COMP:10622"/>
        <dbReference type="Rhea" id="RHEA-COMP:14480"/>
        <dbReference type="Rhea" id="RHEA-COMP:15993"/>
        <dbReference type="Rhea" id="RHEA-COMP:15994"/>
        <dbReference type="ChEBI" id="CHEBI:15378"/>
        <dbReference type="ChEBI" id="CHEBI:17319"/>
        <dbReference type="ChEBI" id="CHEBI:29947"/>
        <dbReference type="ChEBI" id="CHEBI:32722"/>
        <dbReference type="ChEBI" id="CHEBI:57618"/>
        <dbReference type="ChEBI" id="CHEBI:57844"/>
        <dbReference type="ChEBI" id="CHEBI:59789"/>
        <dbReference type="ChEBI" id="CHEBI:140311"/>
    </reaction>
</comment>
<keyword evidence="10" id="KW-0411">Iron-sulfur</keyword>
<evidence type="ECO:0000256" key="4">
    <source>
        <dbReference type="ARBA" id="ARBA00014281"/>
    </source>
</evidence>
<dbReference type="InterPro" id="IPR013785">
    <property type="entry name" value="Aldolase_TIM"/>
</dbReference>
<dbReference type="InterPro" id="IPR034457">
    <property type="entry name" value="Organic_radical-activating"/>
</dbReference>
<keyword evidence="6" id="KW-0949">S-adenosyl-L-methionine</keyword>
<keyword evidence="15" id="KW-1185">Reference proteome</keyword>
<proteinExistence type="inferred from homology"/>
<protein>
    <recommendedName>
        <fullName evidence="4 12">Anaerobic ribonucleoside-triphosphate reductase-activating protein</fullName>
        <ecNumber evidence="12">1.97.1.-</ecNumber>
    </recommendedName>
</protein>
<dbReference type="EC" id="1.97.1.-" evidence="12"/>
<comment type="function">
    <text evidence="2 12">Activation of anaerobic ribonucleoside-triphosphate reductase under anaerobic conditions by generation of an organic free radical, using S-adenosylmethionine and reduced flavodoxin as cosubstrates to produce 5'-deoxy-adenosine.</text>
</comment>
<dbReference type="SFLD" id="SFLDF00299">
    <property type="entry name" value="anaerobic_ribonucleoside-triph"/>
    <property type="match status" value="1"/>
</dbReference>
<gene>
    <name evidence="14" type="primary">nrdG</name>
    <name evidence="14" type="ORF">Q4T40_10260</name>
</gene>
<dbReference type="SFLD" id="SFLDG01063">
    <property type="entry name" value="activating_enzymes__group_1"/>
    <property type="match status" value="1"/>
</dbReference>
<dbReference type="CDD" id="cd01335">
    <property type="entry name" value="Radical_SAM"/>
    <property type="match status" value="1"/>
</dbReference>
<keyword evidence="5" id="KW-0004">4Fe-4S</keyword>
<keyword evidence="8 12" id="KW-0560">Oxidoreductase</keyword>
<keyword evidence="7" id="KW-0479">Metal-binding</keyword>
<evidence type="ECO:0000256" key="5">
    <source>
        <dbReference type="ARBA" id="ARBA00022485"/>
    </source>
</evidence>
<dbReference type="EMBL" id="JAUOZS010000001">
    <property type="protein sequence ID" value="MDT8901625.1"/>
    <property type="molecule type" value="Genomic_DNA"/>
</dbReference>
<dbReference type="SFLD" id="SFLDS00029">
    <property type="entry name" value="Radical_SAM"/>
    <property type="match status" value="1"/>
</dbReference>
<evidence type="ECO:0000256" key="2">
    <source>
        <dbReference type="ARBA" id="ARBA00003852"/>
    </source>
</evidence>
<comment type="cofactor">
    <cofactor evidence="1">
        <name>[4Fe-4S] cluster</name>
        <dbReference type="ChEBI" id="CHEBI:49883"/>
    </cofactor>
</comment>
<dbReference type="PANTHER" id="PTHR30352">
    <property type="entry name" value="PYRUVATE FORMATE-LYASE-ACTIVATING ENZYME"/>
    <property type="match status" value="1"/>
</dbReference>
<feature type="domain" description="Radical SAM core" evidence="13">
    <location>
        <begin position="14"/>
        <end position="176"/>
    </location>
</feature>
<evidence type="ECO:0000313" key="14">
    <source>
        <dbReference type="EMBL" id="MDT8901625.1"/>
    </source>
</evidence>
<dbReference type="InterPro" id="IPR001989">
    <property type="entry name" value="Radical_activat_CS"/>
</dbReference>
<dbReference type="Gene3D" id="3.20.20.70">
    <property type="entry name" value="Aldolase class I"/>
    <property type="match status" value="1"/>
</dbReference>
<comment type="similarity">
    <text evidence="3 12">Belongs to the organic radical-activating enzymes family.</text>
</comment>
<dbReference type="Proteomes" id="UP001254848">
    <property type="component" value="Unassembled WGS sequence"/>
</dbReference>
<sequence length="176" mass="19232">MKIRLAGYTPESVVDGPGIRFVLFAQGCEHNCPGCHNPQTHDREGGDLVDLAEIFDRIKKAKLIRGVTFSGGEPYLQAAPLAQLARQVKALGLGLVTYSGYRFEELYALAARDKNIRDLLAASDILVDGKYVAAQRDISLAFRGSANQRLIDVPRSLLAGQAVEWDELDTGDKLFA</sequence>
<evidence type="ECO:0000256" key="1">
    <source>
        <dbReference type="ARBA" id="ARBA00001966"/>
    </source>
</evidence>
<evidence type="ECO:0000256" key="9">
    <source>
        <dbReference type="ARBA" id="ARBA00023004"/>
    </source>
</evidence>
<dbReference type="NCBIfam" id="TIGR02491">
    <property type="entry name" value="NrdG"/>
    <property type="match status" value="1"/>
</dbReference>
<dbReference type="PIRSF" id="PIRSF000368">
    <property type="entry name" value="NrdG"/>
    <property type="match status" value="1"/>
</dbReference>
<dbReference type="SFLD" id="SFLDG01066">
    <property type="entry name" value="organic_radical-activating_enz"/>
    <property type="match status" value="1"/>
</dbReference>
<organism evidence="14 15">
    <name type="scientific">Anaeroselena agilis</name>
    <dbReference type="NCBI Taxonomy" id="3063788"/>
    <lineage>
        <taxon>Bacteria</taxon>
        <taxon>Bacillati</taxon>
        <taxon>Bacillota</taxon>
        <taxon>Negativicutes</taxon>
        <taxon>Acetonemataceae</taxon>
        <taxon>Anaeroselena</taxon>
    </lineage>
</organism>
<dbReference type="PANTHER" id="PTHR30352:SF2">
    <property type="entry name" value="ANAEROBIC RIBONUCLEOSIDE-TRIPHOSPHATE REDUCTASE-ACTIVATING PROTEIN"/>
    <property type="match status" value="1"/>
</dbReference>
<dbReference type="Pfam" id="PF13353">
    <property type="entry name" value="Fer4_12"/>
    <property type="match status" value="1"/>
</dbReference>
<evidence type="ECO:0000313" key="15">
    <source>
        <dbReference type="Proteomes" id="UP001254848"/>
    </source>
</evidence>
<evidence type="ECO:0000256" key="12">
    <source>
        <dbReference type="PIRNR" id="PIRNR000368"/>
    </source>
</evidence>
<dbReference type="InterPro" id="IPR012837">
    <property type="entry name" value="NrdG"/>
</dbReference>
<dbReference type="RefSeq" id="WP_413780131.1">
    <property type="nucleotide sequence ID" value="NZ_JAUOZS010000001.1"/>
</dbReference>
<evidence type="ECO:0000256" key="10">
    <source>
        <dbReference type="ARBA" id="ARBA00023014"/>
    </source>
</evidence>
<evidence type="ECO:0000256" key="6">
    <source>
        <dbReference type="ARBA" id="ARBA00022691"/>
    </source>
</evidence>
<accession>A0ABU3NXV3</accession>
<dbReference type="PROSITE" id="PS01087">
    <property type="entry name" value="RADICAL_ACTIVATING"/>
    <property type="match status" value="1"/>
</dbReference>
<name>A0ABU3NXV3_9FIRM</name>
<evidence type="ECO:0000256" key="11">
    <source>
        <dbReference type="ARBA" id="ARBA00047365"/>
    </source>
</evidence>
<reference evidence="14 15" key="1">
    <citation type="submission" date="2023-07" db="EMBL/GenBank/DDBJ databases">
        <title>The novel representative of Negativicutes class, Anaeroselena agilis gen. nov. sp. nov.</title>
        <authorList>
            <person name="Prokofeva M.I."/>
            <person name="Elcheninov A.G."/>
            <person name="Klyukina A."/>
            <person name="Kublanov I.V."/>
            <person name="Frolov E.N."/>
            <person name="Podosokorskaya O.A."/>
        </authorList>
    </citation>
    <scope>NUCLEOTIDE SEQUENCE [LARGE SCALE GENOMIC DNA]</scope>
    <source>
        <strain evidence="14 15">4137-cl</strain>
    </source>
</reference>
<evidence type="ECO:0000256" key="3">
    <source>
        <dbReference type="ARBA" id="ARBA00009777"/>
    </source>
</evidence>
<evidence type="ECO:0000256" key="8">
    <source>
        <dbReference type="ARBA" id="ARBA00023002"/>
    </source>
</evidence>